<evidence type="ECO:0000259" key="1">
    <source>
        <dbReference type="Pfam" id="PF26479"/>
    </source>
</evidence>
<dbReference type="AlphaFoldDB" id="A0A1H0XQF6"/>
<reference evidence="2 5" key="3">
    <citation type="submission" date="2018-07" db="EMBL/GenBank/DDBJ databases">
        <title>Genome sequence of extremly halophilic archaeon Halopelagius longus strain BC12-B1.</title>
        <authorList>
            <person name="Zhang X."/>
        </authorList>
    </citation>
    <scope>NUCLEOTIDE SEQUENCE [LARGE SCALE GENOMIC DNA]</scope>
    <source>
        <strain evidence="2 5">BC12-B1</strain>
    </source>
</reference>
<dbReference type="RefSeq" id="WP_092531431.1">
    <property type="nucleotide sequence ID" value="NZ_FNKQ01000001.1"/>
</dbReference>
<protein>
    <recommendedName>
        <fullName evidence="1">DUF8152 domain-containing protein</fullName>
    </recommendedName>
</protein>
<reference evidence="4" key="2">
    <citation type="submission" date="2016-10" db="EMBL/GenBank/DDBJ databases">
        <authorList>
            <person name="Varghese N."/>
            <person name="Submissions S."/>
        </authorList>
    </citation>
    <scope>NUCLEOTIDE SEQUENCE [LARGE SCALE GENOMIC DNA]</scope>
    <source>
        <strain evidence="4">CGMCC 1.12397</strain>
    </source>
</reference>
<dbReference type="Proteomes" id="UP000199289">
    <property type="component" value="Unassembled WGS sequence"/>
</dbReference>
<gene>
    <name evidence="2" type="ORF">DWB78_09985</name>
    <name evidence="3" type="ORF">SAMN05216278_0102</name>
</gene>
<evidence type="ECO:0000313" key="2">
    <source>
        <dbReference type="EMBL" id="RDI72022.1"/>
    </source>
</evidence>
<proteinExistence type="predicted"/>
<evidence type="ECO:0000313" key="3">
    <source>
        <dbReference type="EMBL" id="SDQ05167.1"/>
    </source>
</evidence>
<dbReference type="EMBL" id="QQST01000001">
    <property type="protein sequence ID" value="RDI72022.1"/>
    <property type="molecule type" value="Genomic_DNA"/>
</dbReference>
<dbReference type="Pfam" id="PF26479">
    <property type="entry name" value="DUF8152"/>
    <property type="match status" value="1"/>
</dbReference>
<evidence type="ECO:0000313" key="5">
    <source>
        <dbReference type="Proteomes" id="UP000255421"/>
    </source>
</evidence>
<dbReference type="OrthoDB" id="204708at2157"/>
<evidence type="ECO:0000313" key="4">
    <source>
        <dbReference type="Proteomes" id="UP000199289"/>
    </source>
</evidence>
<reference evidence="3" key="1">
    <citation type="submission" date="2016-10" db="EMBL/GenBank/DDBJ databases">
        <authorList>
            <person name="de Groot N.N."/>
        </authorList>
    </citation>
    <scope>NUCLEOTIDE SEQUENCE [LARGE SCALE GENOMIC DNA]</scope>
    <source>
        <strain evidence="3">CGMCC 1.12397</strain>
    </source>
</reference>
<name>A0A1H0XQF6_9EURY</name>
<organism evidence="3 4">
    <name type="scientific">Halopelagius longus</name>
    <dbReference type="NCBI Taxonomy" id="1236180"/>
    <lineage>
        <taxon>Archaea</taxon>
        <taxon>Methanobacteriati</taxon>
        <taxon>Methanobacteriota</taxon>
        <taxon>Stenosarchaea group</taxon>
        <taxon>Halobacteria</taxon>
        <taxon>Halobacteriales</taxon>
        <taxon>Haloferacaceae</taxon>
    </lineage>
</organism>
<dbReference type="EMBL" id="FNKQ01000001">
    <property type="protein sequence ID" value="SDQ05167.1"/>
    <property type="molecule type" value="Genomic_DNA"/>
</dbReference>
<keyword evidence="5" id="KW-1185">Reference proteome</keyword>
<dbReference type="InterPro" id="IPR058465">
    <property type="entry name" value="DUF8152"/>
</dbReference>
<sequence length="114" mass="12304">MTADRNRAPIRELVADLSDHLESTAELPVERPESAYLGEAEAVASDVASLWLAGHPSRAGDADVSLTVVRSRIEHVEELLSSVESTESDAANEHVAAAKELTEEILARLDDRSD</sequence>
<feature type="domain" description="DUF8152" evidence="1">
    <location>
        <begin position="14"/>
        <end position="110"/>
    </location>
</feature>
<dbReference type="Proteomes" id="UP000255421">
    <property type="component" value="Unassembled WGS sequence"/>
</dbReference>
<accession>A0A1H0XQF6</accession>